<organism evidence="1 2">
    <name type="scientific">Pocillopora meandrina</name>
    <dbReference type="NCBI Taxonomy" id="46732"/>
    <lineage>
        <taxon>Eukaryota</taxon>
        <taxon>Metazoa</taxon>
        <taxon>Cnidaria</taxon>
        <taxon>Anthozoa</taxon>
        <taxon>Hexacorallia</taxon>
        <taxon>Scleractinia</taxon>
        <taxon>Astrocoeniina</taxon>
        <taxon>Pocilloporidae</taxon>
        <taxon>Pocillopora</taxon>
    </lineage>
</organism>
<sequence>MKVRDKLYKKWLITRNYVFLNNYKLYRNKISIFNKIYRDCFYNDILIKSDNTKKMWDNINLLINKKRPSSHMEKLQVDNKQTKKILLHTSL</sequence>
<evidence type="ECO:0000313" key="2">
    <source>
        <dbReference type="Proteomes" id="UP001159428"/>
    </source>
</evidence>
<dbReference type="Proteomes" id="UP001159428">
    <property type="component" value="Unassembled WGS sequence"/>
</dbReference>
<keyword evidence="2" id="KW-1185">Reference proteome</keyword>
<dbReference type="AlphaFoldDB" id="A0AAU9WU66"/>
<comment type="caution">
    <text evidence="1">The sequence shown here is derived from an EMBL/GenBank/DDBJ whole genome shotgun (WGS) entry which is preliminary data.</text>
</comment>
<evidence type="ECO:0000313" key="1">
    <source>
        <dbReference type="EMBL" id="CAH3125594.1"/>
    </source>
</evidence>
<reference evidence="1 2" key="1">
    <citation type="submission" date="2022-05" db="EMBL/GenBank/DDBJ databases">
        <authorList>
            <consortium name="Genoscope - CEA"/>
            <person name="William W."/>
        </authorList>
    </citation>
    <scope>NUCLEOTIDE SEQUENCE [LARGE SCALE GENOMIC DNA]</scope>
</reference>
<protein>
    <submittedName>
        <fullName evidence="1">Uncharacterized protein</fullName>
    </submittedName>
</protein>
<name>A0AAU9WU66_9CNID</name>
<proteinExistence type="predicted"/>
<dbReference type="EMBL" id="CALNXJ010000021">
    <property type="protein sequence ID" value="CAH3125594.1"/>
    <property type="molecule type" value="Genomic_DNA"/>
</dbReference>
<accession>A0AAU9WU66</accession>
<gene>
    <name evidence="1" type="ORF">PMEA_00012175</name>
</gene>